<feature type="signal peptide" evidence="1">
    <location>
        <begin position="1"/>
        <end position="20"/>
    </location>
</feature>
<dbReference type="CDD" id="cd14948">
    <property type="entry name" value="BACON"/>
    <property type="match status" value="1"/>
</dbReference>
<dbReference type="Proteomes" id="UP000823769">
    <property type="component" value="Unassembled WGS sequence"/>
</dbReference>
<protein>
    <submittedName>
        <fullName evidence="3">DNA-binding protein</fullName>
    </submittedName>
</protein>
<comment type="caution">
    <text evidence="3">The sequence shown here is derived from an EMBL/GenBank/DDBJ whole genome shotgun (WGS) entry which is preliminary data.</text>
</comment>
<dbReference type="Pfam" id="PF13004">
    <property type="entry name" value="BACON"/>
    <property type="match status" value="1"/>
</dbReference>
<dbReference type="Gene3D" id="2.60.40.10">
    <property type="entry name" value="Immunoglobulins"/>
    <property type="match status" value="1"/>
</dbReference>
<accession>A0A9D9IYA3</accession>
<reference evidence="3" key="1">
    <citation type="submission" date="2020-10" db="EMBL/GenBank/DDBJ databases">
        <authorList>
            <person name="Gilroy R."/>
        </authorList>
    </citation>
    <scope>NUCLEOTIDE SEQUENCE</scope>
    <source>
        <strain evidence="3">B3-1481</strain>
    </source>
</reference>
<keyword evidence="1" id="KW-0732">Signal</keyword>
<dbReference type="InterPro" id="IPR013783">
    <property type="entry name" value="Ig-like_fold"/>
</dbReference>
<keyword evidence="3" id="KW-0238">DNA-binding</keyword>
<dbReference type="GO" id="GO:0003677">
    <property type="term" value="F:DNA binding"/>
    <property type="evidence" value="ECO:0007669"/>
    <property type="project" value="UniProtKB-KW"/>
</dbReference>
<evidence type="ECO:0000313" key="4">
    <source>
        <dbReference type="Proteomes" id="UP000823769"/>
    </source>
</evidence>
<dbReference type="AlphaFoldDB" id="A0A9D9IYA3"/>
<dbReference type="CDD" id="cd03524">
    <property type="entry name" value="RPA2_OBF_family"/>
    <property type="match status" value="1"/>
</dbReference>
<name>A0A9D9IYA3_9BACT</name>
<dbReference type="InterPro" id="IPR024361">
    <property type="entry name" value="BACON"/>
</dbReference>
<sequence>MKFKALFAALVAGAALVTSCEQPFEPTYLDAIKVSSSYVAIPEEGGSVEITLNATGDWNITGVGTGDKEIDWVTVTPMSGQAGEDIVLTFSAEANDSGRQGSLYINVGNQQQVINVIQGLVTAQTVPVSQVIEDVNNGTVGKLYRVTGIATAIANTDYGNWYLNDGTGEIYIYGTVNASGSYDWESFDIEVGDEVTVEGRSTLYGTTLEFIDALWISTNKSLIKVASTQPENAVIPIEGGEFSVTLENKGDGISVEVPEDVKSWISLVSIGGTTSNPVVTFRAEANPGIDRPATLTFITHDSPEEGEPKEYSISADFTQDGVITDVKVEDLDALADGLARYRLQGTLSQDEEGDIYLTDYTGNALVYEVVPALDEDGEELDAWESLGVEVGDVVSLVARKSSYKNDPQLVAARVEEVVIKPTAATVAEFLAAAEDDTWYLLRGEVSDLTNTKYGNFDLVDETGSVYTYGLETGYGYDGASSQGQFASLEVAAGDTLTIVGRRSSYKGEAQVADAFFVKVDKKAVELPDDLAEKGTADDPYSVASALKIFEVGAWTVYSSETAYFKGIVTEIEDLSTSYGNATFYISADGSNDGDRLYIFRSKYLDEEKFTSEDQLQVGDEVVVRGNMQDYNGTFEITNGYIYSLNR</sequence>
<evidence type="ECO:0000259" key="2">
    <source>
        <dbReference type="Pfam" id="PF13004"/>
    </source>
</evidence>
<dbReference type="PROSITE" id="PS51257">
    <property type="entry name" value="PROKAR_LIPOPROTEIN"/>
    <property type="match status" value="1"/>
</dbReference>
<evidence type="ECO:0000313" key="3">
    <source>
        <dbReference type="EMBL" id="MBO8480675.1"/>
    </source>
</evidence>
<feature type="chain" id="PRO_5039414460" evidence="1">
    <location>
        <begin position="21"/>
        <end position="646"/>
    </location>
</feature>
<feature type="domain" description="BACON" evidence="2">
    <location>
        <begin position="70"/>
        <end position="118"/>
    </location>
</feature>
<evidence type="ECO:0000256" key="1">
    <source>
        <dbReference type="SAM" id="SignalP"/>
    </source>
</evidence>
<dbReference type="EMBL" id="JADILW010000087">
    <property type="protein sequence ID" value="MBO8480675.1"/>
    <property type="molecule type" value="Genomic_DNA"/>
</dbReference>
<gene>
    <name evidence="3" type="ORF">IAB76_06165</name>
</gene>
<organism evidence="3 4">
    <name type="scientific">Candidatus Cryptobacteroides avistercoris</name>
    <dbReference type="NCBI Taxonomy" id="2840758"/>
    <lineage>
        <taxon>Bacteria</taxon>
        <taxon>Pseudomonadati</taxon>
        <taxon>Bacteroidota</taxon>
        <taxon>Bacteroidia</taxon>
        <taxon>Bacteroidales</taxon>
        <taxon>Candidatus Cryptobacteroides</taxon>
    </lineage>
</organism>
<proteinExistence type="predicted"/>
<reference evidence="3" key="2">
    <citation type="journal article" date="2021" name="PeerJ">
        <title>Extensive microbial diversity within the chicken gut microbiome revealed by metagenomics and culture.</title>
        <authorList>
            <person name="Gilroy R."/>
            <person name="Ravi A."/>
            <person name="Getino M."/>
            <person name="Pursley I."/>
            <person name="Horton D.L."/>
            <person name="Alikhan N.F."/>
            <person name="Baker D."/>
            <person name="Gharbi K."/>
            <person name="Hall N."/>
            <person name="Watson M."/>
            <person name="Adriaenssens E.M."/>
            <person name="Foster-Nyarko E."/>
            <person name="Jarju S."/>
            <person name="Secka A."/>
            <person name="Antonio M."/>
            <person name="Oren A."/>
            <person name="Chaudhuri R.R."/>
            <person name="La Ragione R."/>
            <person name="Hildebrand F."/>
            <person name="Pallen M.J."/>
        </authorList>
    </citation>
    <scope>NUCLEOTIDE SEQUENCE</scope>
    <source>
        <strain evidence="3">B3-1481</strain>
    </source>
</reference>